<evidence type="ECO:0000313" key="4">
    <source>
        <dbReference type="Proteomes" id="UP000540568"/>
    </source>
</evidence>
<accession>A0A7W3J518</accession>
<name>A0A7W3J518_9MICO</name>
<keyword evidence="4" id="KW-1185">Reference proteome</keyword>
<sequence length="135" mass="13576">MTLSTRPGARATASRYALVVLLALAGLLGLATPGTAAPEPHVVTVQHHADQPSGKGVAAASDDCPAHGGQHGTDMPGLLSLRAPLVTGSEPAVCAPAAYRVVLPPLLLAGAHVAQAHTLARALGHDPVLWGISRT</sequence>
<protein>
    <submittedName>
        <fullName evidence="3">Uncharacterized protein</fullName>
    </submittedName>
</protein>
<reference evidence="3 4" key="1">
    <citation type="submission" date="2020-07" db="EMBL/GenBank/DDBJ databases">
        <title>Sequencing the genomes of 1000 actinobacteria strains.</title>
        <authorList>
            <person name="Klenk H.-P."/>
        </authorList>
    </citation>
    <scope>NUCLEOTIDE SEQUENCE [LARGE SCALE GENOMIC DNA]</scope>
    <source>
        <strain evidence="3 4">DSM 44121</strain>
    </source>
</reference>
<dbReference type="EMBL" id="JACGWV010000001">
    <property type="protein sequence ID" value="MBA8806447.1"/>
    <property type="molecule type" value="Genomic_DNA"/>
</dbReference>
<dbReference type="AlphaFoldDB" id="A0A7W3J518"/>
<evidence type="ECO:0000256" key="1">
    <source>
        <dbReference type="SAM" id="MobiDB-lite"/>
    </source>
</evidence>
<gene>
    <name evidence="3" type="ORF">FHX71_000389</name>
</gene>
<feature type="region of interest" description="Disordered" evidence="1">
    <location>
        <begin position="48"/>
        <end position="70"/>
    </location>
</feature>
<feature type="chain" id="PRO_5030741081" evidence="2">
    <location>
        <begin position="37"/>
        <end position="135"/>
    </location>
</feature>
<organism evidence="3 4">
    <name type="scientific">Promicromonospora sukumoe</name>
    <dbReference type="NCBI Taxonomy" id="88382"/>
    <lineage>
        <taxon>Bacteria</taxon>
        <taxon>Bacillati</taxon>
        <taxon>Actinomycetota</taxon>
        <taxon>Actinomycetes</taxon>
        <taxon>Micrococcales</taxon>
        <taxon>Promicromonosporaceae</taxon>
        <taxon>Promicromonospora</taxon>
    </lineage>
</organism>
<proteinExistence type="predicted"/>
<evidence type="ECO:0000313" key="3">
    <source>
        <dbReference type="EMBL" id="MBA8806447.1"/>
    </source>
</evidence>
<comment type="caution">
    <text evidence="3">The sequence shown here is derived from an EMBL/GenBank/DDBJ whole genome shotgun (WGS) entry which is preliminary data.</text>
</comment>
<dbReference type="Proteomes" id="UP000540568">
    <property type="component" value="Unassembled WGS sequence"/>
</dbReference>
<dbReference type="RefSeq" id="WP_182614173.1">
    <property type="nucleotide sequence ID" value="NZ_BAAATF010000002.1"/>
</dbReference>
<evidence type="ECO:0000256" key="2">
    <source>
        <dbReference type="SAM" id="SignalP"/>
    </source>
</evidence>
<feature type="signal peptide" evidence="2">
    <location>
        <begin position="1"/>
        <end position="36"/>
    </location>
</feature>
<keyword evidence="2" id="KW-0732">Signal</keyword>